<feature type="transmembrane region" description="Helical" evidence="9">
    <location>
        <begin position="106"/>
        <end position="126"/>
    </location>
</feature>
<evidence type="ECO:0000256" key="8">
    <source>
        <dbReference type="ARBA" id="ARBA00023136"/>
    </source>
</evidence>
<name>A0A2X4WM43_LEDLE</name>
<feature type="transmembrane region" description="Helical" evidence="9">
    <location>
        <begin position="373"/>
        <end position="391"/>
    </location>
</feature>
<keyword evidence="4" id="KW-1003">Cell membrane</keyword>
<feature type="transmembrane region" description="Helical" evidence="9">
    <location>
        <begin position="174"/>
        <end position="193"/>
    </location>
</feature>
<evidence type="ECO:0000313" key="11">
    <source>
        <dbReference type="EMBL" id="SQI58670.1"/>
    </source>
</evidence>
<feature type="transmembrane region" description="Helical" evidence="9">
    <location>
        <begin position="221"/>
        <end position="243"/>
    </location>
</feature>
<feature type="transmembrane region" description="Helical" evidence="9">
    <location>
        <begin position="48"/>
        <end position="69"/>
    </location>
</feature>
<dbReference type="GO" id="GO:0022857">
    <property type="term" value="F:transmembrane transporter activity"/>
    <property type="evidence" value="ECO:0007669"/>
    <property type="project" value="InterPro"/>
</dbReference>
<dbReference type="STRING" id="1348624.GCA_001591545_01303"/>
<evidence type="ECO:0000256" key="4">
    <source>
        <dbReference type="ARBA" id="ARBA00022475"/>
    </source>
</evidence>
<protein>
    <submittedName>
        <fullName evidence="11">Putative sugar efflux transporter (Major Facilitator family)</fullName>
    </submittedName>
</protein>
<evidence type="ECO:0000256" key="3">
    <source>
        <dbReference type="ARBA" id="ARBA00022448"/>
    </source>
</evidence>
<dbReference type="SUPFAM" id="SSF103473">
    <property type="entry name" value="MFS general substrate transporter"/>
    <property type="match status" value="1"/>
</dbReference>
<evidence type="ECO:0000256" key="2">
    <source>
        <dbReference type="ARBA" id="ARBA00006523"/>
    </source>
</evidence>
<dbReference type="EMBL" id="LS483476">
    <property type="protein sequence ID" value="SQI58670.1"/>
    <property type="molecule type" value="Genomic_DNA"/>
</dbReference>
<dbReference type="PANTHER" id="PTHR23535">
    <property type="entry name" value="SUGAR EFFLUX TRANSPORTER A-RELATED"/>
    <property type="match status" value="1"/>
</dbReference>
<comment type="subcellular location">
    <subcellularLocation>
        <location evidence="1">Cell membrane</location>
        <topology evidence="1">Multi-pass membrane protein</topology>
    </subcellularLocation>
</comment>
<proteinExistence type="inferred from homology"/>
<evidence type="ECO:0000256" key="9">
    <source>
        <dbReference type="SAM" id="Phobius"/>
    </source>
</evidence>
<evidence type="ECO:0000259" key="10">
    <source>
        <dbReference type="PROSITE" id="PS50850"/>
    </source>
</evidence>
<evidence type="ECO:0000256" key="7">
    <source>
        <dbReference type="ARBA" id="ARBA00022989"/>
    </source>
</evidence>
<dbReference type="PANTHER" id="PTHR23535:SF2">
    <property type="entry name" value="SUGAR EFFLUX TRANSPORTER A-RELATED"/>
    <property type="match status" value="1"/>
</dbReference>
<reference evidence="11 12" key="1">
    <citation type="submission" date="2018-06" db="EMBL/GenBank/DDBJ databases">
        <authorList>
            <consortium name="Pathogen Informatics"/>
            <person name="Doyle S."/>
        </authorList>
    </citation>
    <scope>NUCLEOTIDE SEQUENCE [LARGE SCALE GENOMIC DNA]</scope>
    <source>
        <strain evidence="11 12">NCTC4824</strain>
    </source>
</reference>
<feature type="domain" description="Major facilitator superfamily (MFS) profile" evidence="10">
    <location>
        <begin position="14"/>
        <end position="396"/>
    </location>
</feature>
<feature type="transmembrane region" description="Helical" evidence="9">
    <location>
        <begin position="310"/>
        <end position="331"/>
    </location>
</feature>
<dbReference type="Pfam" id="PF07690">
    <property type="entry name" value="MFS_1"/>
    <property type="match status" value="1"/>
</dbReference>
<evidence type="ECO:0000256" key="6">
    <source>
        <dbReference type="ARBA" id="ARBA00022692"/>
    </source>
</evidence>
<accession>A0A2X4WM43</accession>
<evidence type="ECO:0000256" key="1">
    <source>
        <dbReference type="ARBA" id="ARBA00004651"/>
    </source>
</evidence>
<feature type="transmembrane region" description="Helical" evidence="9">
    <location>
        <begin position="12"/>
        <end position="36"/>
    </location>
</feature>
<keyword evidence="7 9" id="KW-1133">Transmembrane helix</keyword>
<keyword evidence="12" id="KW-1185">Reference proteome</keyword>
<dbReference type="PROSITE" id="PS50850">
    <property type="entry name" value="MFS"/>
    <property type="match status" value="1"/>
</dbReference>
<dbReference type="Gene3D" id="1.20.1250.20">
    <property type="entry name" value="MFS general substrate transporter like domains"/>
    <property type="match status" value="2"/>
</dbReference>
<feature type="transmembrane region" description="Helical" evidence="9">
    <location>
        <begin position="255"/>
        <end position="273"/>
    </location>
</feature>
<feature type="transmembrane region" description="Helical" evidence="9">
    <location>
        <begin position="285"/>
        <end position="304"/>
    </location>
</feature>
<dbReference type="AlphaFoldDB" id="A0A2X4WM43"/>
<evidence type="ECO:0000313" key="12">
    <source>
        <dbReference type="Proteomes" id="UP000249134"/>
    </source>
</evidence>
<dbReference type="InterPro" id="IPR011701">
    <property type="entry name" value="MFS"/>
</dbReference>
<keyword evidence="5" id="KW-0762">Sugar transport</keyword>
<dbReference type="InterPro" id="IPR036259">
    <property type="entry name" value="MFS_trans_sf"/>
</dbReference>
<dbReference type="RefSeq" id="WP_231955809.1">
    <property type="nucleotide sequence ID" value="NZ_LS483476.1"/>
</dbReference>
<keyword evidence="6 9" id="KW-0812">Transmembrane</keyword>
<keyword evidence="8 9" id="KW-0472">Membrane</keyword>
<gene>
    <name evidence="11" type="primary">setC_2</name>
    <name evidence="11" type="ORF">NCTC4824_02250</name>
</gene>
<dbReference type="CDD" id="cd17471">
    <property type="entry name" value="MFS_Set"/>
    <property type="match status" value="1"/>
</dbReference>
<sequence length="407" mass="44550">MLFTRFKNLFAIKGYSLFVICLLLIGMGISITSPYLPLFLTDDFGMSAGAFGVFMAISSLSGVVVNSLIAKHSDNGMDRKWIIIIAALSAALGYAAYLLFHNFFILLIFVTVFNGLAAPVMPQIYASAHESAHASKSIDKTFAISTLRSLVSLGFLLGPLFGTFILALAGYKGIFLATSAIYLTISSLVFLFLHKPKIAQSNTKKKKISDNSWFKNRQIRLPLIAFFFLFVINTVHLIITPLFIVNELNGTYRDVGLVVSICAGLEIPIMLILGSLGKKVSNHTLMIYGCIISVIYYIILSISTHPLQLIPAQLLQATFVAIVMGNGLSYFTERLPHSPGLATTIYYNGSTIGRLAGSLGGGFIAQIAGYRQVFWMCLALAVFSFFILWITRSDVEMEVPTEHTGSV</sequence>
<dbReference type="KEGG" id="blen:NCTC4824_02250"/>
<dbReference type="InterPro" id="IPR020846">
    <property type="entry name" value="MFS_dom"/>
</dbReference>
<organism evidence="11 12">
    <name type="scientific">Lederbergia lenta</name>
    <name type="common">Bacillus lentus</name>
    <dbReference type="NCBI Taxonomy" id="1467"/>
    <lineage>
        <taxon>Bacteria</taxon>
        <taxon>Bacillati</taxon>
        <taxon>Bacillota</taxon>
        <taxon>Bacilli</taxon>
        <taxon>Bacillales</taxon>
        <taxon>Bacillaceae</taxon>
        <taxon>Lederbergia</taxon>
    </lineage>
</organism>
<dbReference type="GO" id="GO:0005886">
    <property type="term" value="C:plasma membrane"/>
    <property type="evidence" value="ECO:0007669"/>
    <property type="project" value="UniProtKB-SubCell"/>
</dbReference>
<comment type="similarity">
    <text evidence="2">Belongs to the major facilitator superfamily. Set transporter family.</text>
</comment>
<dbReference type="Proteomes" id="UP000249134">
    <property type="component" value="Chromosome 1"/>
</dbReference>
<evidence type="ECO:0000256" key="5">
    <source>
        <dbReference type="ARBA" id="ARBA00022597"/>
    </source>
</evidence>
<keyword evidence="3" id="KW-0813">Transport</keyword>
<feature type="transmembrane region" description="Helical" evidence="9">
    <location>
        <begin position="147"/>
        <end position="168"/>
    </location>
</feature>
<feature type="transmembrane region" description="Helical" evidence="9">
    <location>
        <begin position="81"/>
        <end position="100"/>
    </location>
</feature>